<accession>A0A9P6IFS3</accession>
<dbReference type="Proteomes" id="UP000749646">
    <property type="component" value="Unassembled WGS sequence"/>
</dbReference>
<keyword evidence="3" id="KW-1185">Reference proteome</keyword>
<evidence type="ECO:0000313" key="3">
    <source>
        <dbReference type="Proteomes" id="UP000749646"/>
    </source>
</evidence>
<evidence type="ECO:0000256" key="1">
    <source>
        <dbReference type="SAM" id="MobiDB-lite"/>
    </source>
</evidence>
<protein>
    <submittedName>
        <fullName evidence="2">Uncharacterized protein</fullName>
    </submittedName>
</protein>
<gene>
    <name evidence="2" type="ORF">BGZ65_000957</name>
</gene>
<evidence type="ECO:0000313" key="2">
    <source>
        <dbReference type="EMBL" id="KAF9914968.1"/>
    </source>
</evidence>
<dbReference type="AlphaFoldDB" id="A0A9P6IFS3"/>
<proteinExistence type="predicted"/>
<feature type="compositionally biased region" description="Acidic residues" evidence="1">
    <location>
        <begin position="101"/>
        <end position="114"/>
    </location>
</feature>
<feature type="region of interest" description="Disordered" evidence="1">
    <location>
        <begin position="85"/>
        <end position="114"/>
    </location>
</feature>
<comment type="caution">
    <text evidence="2">The sequence shown here is derived from an EMBL/GenBank/DDBJ whole genome shotgun (WGS) entry which is preliminary data.</text>
</comment>
<organism evidence="2 3">
    <name type="scientific">Modicella reniformis</name>
    <dbReference type="NCBI Taxonomy" id="1440133"/>
    <lineage>
        <taxon>Eukaryota</taxon>
        <taxon>Fungi</taxon>
        <taxon>Fungi incertae sedis</taxon>
        <taxon>Mucoromycota</taxon>
        <taxon>Mortierellomycotina</taxon>
        <taxon>Mortierellomycetes</taxon>
        <taxon>Mortierellales</taxon>
        <taxon>Mortierellaceae</taxon>
        <taxon>Modicella</taxon>
    </lineage>
</organism>
<name>A0A9P6IFS3_9FUNG</name>
<dbReference type="EMBL" id="JAAAHW010012289">
    <property type="protein sequence ID" value="KAF9914968.1"/>
    <property type="molecule type" value="Genomic_DNA"/>
</dbReference>
<sequence length="114" mass="12028">MERLQRSIEALSQHGLIADHFDFGDDAYLSLADSYDSSGFGSLDHAYQGTFGNDVPTKAIASASLSAVPSSLTVATTTMLNTNIQNSSSSVGANPRISTVGEDDLEDLLDMDPV</sequence>
<reference evidence="2" key="1">
    <citation type="journal article" date="2020" name="Fungal Divers.">
        <title>Resolving the Mortierellaceae phylogeny through synthesis of multi-gene phylogenetics and phylogenomics.</title>
        <authorList>
            <person name="Vandepol N."/>
            <person name="Liber J."/>
            <person name="Desiro A."/>
            <person name="Na H."/>
            <person name="Kennedy M."/>
            <person name="Barry K."/>
            <person name="Grigoriev I.V."/>
            <person name="Miller A.N."/>
            <person name="O'Donnell K."/>
            <person name="Stajich J.E."/>
            <person name="Bonito G."/>
        </authorList>
    </citation>
    <scope>NUCLEOTIDE SEQUENCE</scope>
    <source>
        <strain evidence="2">MES-2147</strain>
    </source>
</reference>